<dbReference type="PANTHER" id="PTHR13887">
    <property type="entry name" value="GLUTATHIONE S-TRANSFERASE KAPPA"/>
    <property type="match status" value="1"/>
</dbReference>
<dbReference type="Gene3D" id="3.40.30.10">
    <property type="entry name" value="Glutaredoxin"/>
    <property type="match status" value="1"/>
</dbReference>
<evidence type="ECO:0000313" key="2">
    <source>
        <dbReference type="EMBL" id="MCK9689409.1"/>
    </source>
</evidence>
<protein>
    <submittedName>
        <fullName evidence="2">DsbA family oxidoreductase</fullName>
    </submittedName>
</protein>
<comment type="caution">
    <text evidence="2">The sequence shown here is derived from an EMBL/GenBank/DDBJ whole genome shotgun (WGS) entry which is preliminary data.</text>
</comment>
<dbReference type="GO" id="GO:0016491">
    <property type="term" value="F:oxidoreductase activity"/>
    <property type="evidence" value="ECO:0007669"/>
    <property type="project" value="InterPro"/>
</dbReference>
<dbReference type="EMBL" id="JAJLJH010000014">
    <property type="protein sequence ID" value="MCK9689409.1"/>
    <property type="molecule type" value="Genomic_DNA"/>
</dbReference>
<dbReference type="InterPro" id="IPR001853">
    <property type="entry name" value="DSBA-like_thioredoxin_dom"/>
</dbReference>
<accession>A0A9X1YMP9</accession>
<dbReference type="Pfam" id="PF01323">
    <property type="entry name" value="DSBA"/>
    <property type="match status" value="1"/>
</dbReference>
<dbReference type="AlphaFoldDB" id="A0A9X1YMP9"/>
<proteinExistence type="predicted"/>
<sequence length="219" mass="23508">MSAQIKSEVRLQIASDVVCPWCFIGKRAIDQALPILKDRGVDVTIEWLPFQLNPTLPAEGMDRKKFRTARFGSWEAALAMDDRAIKAGAGVGAQFRYDRQKKTSNTLAGHALVRLAGVEGGASLQERVVEALFVAYFTDGKDVGDEAILEQIATSSGMEPGAVLRSRATRKDVAATEAAIRSAGLEGVPSYIVDGRLLSSGAQDVAGYVRMLTAVARPI</sequence>
<keyword evidence="3" id="KW-1185">Reference proteome</keyword>
<dbReference type="PANTHER" id="PTHR13887:SF41">
    <property type="entry name" value="THIOREDOXIN SUPERFAMILY PROTEIN"/>
    <property type="match status" value="1"/>
</dbReference>
<gene>
    <name evidence="2" type="ORF">LPC04_27135</name>
</gene>
<reference evidence="2" key="1">
    <citation type="submission" date="2021-11" db="EMBL/GenBank/DDBJ databases">
        <title>BS-T2-15 a new species belonging to the Comamonadaceae family isolated from the soil of a French oak forest.</title>
        <authorList>
            <person name="Mieszkin S."/>
            <person name="Alain K."/>
        </authorList>
    </citation>
    <scope>NUCLEOTIDE SEQUENCE</scope>
    <source>
        <strain evidence="2">BS-T2-15</strain>
    </source>
</reference>
<dbReference type="SUPFAM" id="SSF52833">
    <property type="entry name" value="Thioredoxin-like"/>
    <property type="match status" value="1"/>
</dbReference>
<evidence type="ECO:0000313" key="3">
    <source>
        <dbReference type="Proteomes" id="UP001139353"/>
    </source>
</evidence>
<dbReference type="RefSeq" id="WP_275685458.1">
    <property type="nucleotide sequence ID" value="NZ_JAJLJH010000014.1"/>
</dbReference>
<organism evidence="2 3">
    <name type="scientific">Scleromatobacter humisilvae</name>
    <dbReference type="NCBI Taxonomy" id="2897159"/>
    <lineage>
        <taxon>Bacteria</taxon>
        <taxon>Pseudomonadati</taxon>
        <taxon>Pseudomonadota</taxon>
        <taxon>Betaproteobacteria</taxon>
        <taxon>Burkholderiales</taxon>
        <taxon>Sphaerotilaceae</taxon>
        <taxon>Scleromatobacter</taxon>
    </lineage>
</organism>
<name>A0A9X1YMP9_9BURK</name>
<evidence type="ECO:0000259" key="1">
    <source>
        <dbReference type="Pfam" id="PF01323"/>
    </source>
</evidence>
<dbReference type="CDD" id="cd03024">
    <property type="entry name" value="DsbA_FrnE"/>
    <property type="match status" value="1"/>
</dbReference>
<feature type="domain" description="DSBA-like thioredoxin" evidence="1">
    <location>
        <begin position="13"/>
        <end position="207"/>
    </location>
</feature>
<dbReference type="InterPro" id="IPR036249">
    <property type="entry name" value="Thioredoxin-like_sf"/>
</dbReference>
<dbReference type="Proteomes" id="UP001139353">
    <property type="component" value="Unassembled WGS sequence"/>
</dbReference>